<reference evidence="2" key="1">
    <citation type="submission" date="2018-04" db="EMBL/GenBank/DDBJ databases">
        <authorList>
            <person name="Lucker S."/>
            <person name="Sakoula D."/>
        </authorList>
    </citation>
    <scope>NUCLEOTIDE SEQUENCE [LARGE SCALE GENOMIC DNA]</scope>
</reference>
<dbReference type="InParanoid" id="A0A330L7S2"/>
<keyword evidence="2" id="KW-1185">Reference proteome</keyword>
<dbReference type="AlphaFoldDB" id="A0A330L7S2"/>
<sequence length="90" mass="9410">MRLLPHIASGLLSLRGGGCVVNASGLAWTMVSAGPARVCALGGGLLGVIWGEKHGDRSCRVVRAQHHRVSRAEPMGARFLSTNPVQGALR</sequence>
<dbReference type="Proteomes" id="UP000248168">
    <property type="component" value="Unassembled WGS sequence"/>
</dbReference>
<dbReference type="EMBL" id="OUNR01000018">
    <property type="protein sequence ID" value="SPP65975.1"/>
    <property type="molecule type" value="Genomic_DNA"/>
</dbReference>
<gene>
    <name evidence="1" type="ORF">NITLEN_50015</name>
</gene>
<evidence type="ECO:0000313" key="1">
    <source>
        <dbReference type="EMBL" id="SPP65975.1"/>
    </source>
</evidence>
<proteinExistence type="predicted"/>
<name>A0A330L7S2_9BACT</name>
<accession>A0A330L7S2</accession>
<evidence type="ECO:0000313" key="2">
    <source>
        <dbReference type="Proteomes" id="UP000248168"/>
    </source>
</evidence>
<protein>
    <submittedName>
        <fullName evidence="1">Uncharacterized protein</fullName>
    </submittedName>
</protein>
<organism evidence="1 2">
    <name type="scientific">Nitrospira lenta</name>
    <dbReference type="NCBI Taxonomy" id="1436998"/>
    <lineage>
        <taxon>Bacteria</taxon>
        <taxon>Pseudomonadati</taxon>
        <taxon>Nitrospirota</taxon>
        <taxon>Nitrospiria</taxon>
        <taxon>Nitrospirales</taxon>
        <taxon>Nitrospiraceae</taxon>
        <taxon>Nitrospira</taxon>
    </lineage>
</organism>